<evidence type="ECO:0000256" key="1">
    <source>
        <dbReference type="SAM" id="SignalP"/>
    </source>
</evidence>
<dbReference type="Pfam" id="PF11604">
    <property type="entry name" value="CusF_Ec"/>
    <property type="match status" value="1"/>
</dbReference>
<gene>
    <name evidence="2" type="primary">copG</name>
    <name evidence="2" type="ORF">SMCB_1769</name>
</gene>
<accession>A0A060NQG2</accession>
<keyword evidence="3" id="KW-1185">Reference proteome</keyword>
<reference evidence="2 3" key="1">
    <citation type="journal article" date="2014" name="Nat. Commun.">
        <title>Physiological and genomic features of highly alkaliphilic hydrogen-utilizing Betaproteobacteria from a continental serpentinizing site.</title>
        <authorList>
            <person name="Suzuki S."/>
            <person name="Kuenen J.G."/>
            <person name="Schipper K."/>
            <person name="van der Velde S."/>
            <person name="Ishii S."/>
            <person name="Wu A."/>
            <person name="Sorokin D.Y."/>
            <person name="Tenney A."/>
            <person name="Meng X.Y."/>
            <person name="Morrill P.L."/>
            <person name="Kamagata Y."/>
            <person name="Muyzer G."/>
            <person name="Nealson K.H."/>
        </authorList>
    </citation>
    <scope>NUCLEOTIDE SEQUENCE [LARGE SCALE GENOMIC DNA]</scope>
    <source>
        <strain evidence="2 3">B1</strain>
    </source>
</reference>
<dbReference type="InterPro" id="IPR021647">
    <property type="entry name" value="CusF_Ec"/>
</dbReference>
<dbReference type="Gene3D" id="2.40.50.320">
    <property type="entry name" value="Copper binding periplasmic protein CusF"/>
    <property type="match status" value="1"/>
</dbReference>
<organism evidence="2 3">
    <name type="scientific">Serpentinimonas maccroryi</name>
    <dbReference type="NCBI Taxonomy" id="1458426"/>
    <lineage>
        <taxon>Bacteria</taxon>
        <taxon>Pseudomonadati</taxon>
        <taxon>Pseudomonadota</taxon>
        <taxon>Betaproteobacteria</taxon>
        <taxon>Burkholderiales</taxon>
        <taxon>Comamonadaceae</taxon>
        <taxon>Serpentinimonas</taxon>
    </lineage>
</organism>
<dbReference type="SUPFAM" id="SSF52833">
    <property type="entry name" value="Thioredoxin-like"/>
    <property type="match status" value="1"/>
</dbReference>
<dbReference type="HOGENOM" id="CLU_1044735_0_0_4"/>
<name>A0A060NQG2_9BURK</name>
<proteinExistence type="predicted"/>
<feature type="signal peptide" evidence="1">
    <location>
        <begin position="1"/>
        <end position="32"/>
    </location>
</feature>
<feature type="chain" id="PRO_5001584402" evidence="1">
    <location>
        <begin position="33"/>
        <end position="266"/>
    </location>
</feature>
<dbReference type="InterPro" id="IPR042230">
    <property type="entry name" value="CusF_sf"/>
</dbReference>
<dbReference type="EMBL" id="AP014569">
    <property type="protein sequence ID" value="BAO83997.1"/>
    <property type="molecule type" value="Genomic_DNA"/>
</dbReference>
<dbReference type="OrthoDB" id="14727at2"/>
<dbReference type="InterPro" id="IPR007332">
    <property type="entry name" value="DUF411"/>
</dbReference>
<dbReference type="KEGG" id="cbab:SMCB_1769"/>
<evidence type="ECO:0000313" key="3">
    <source>
        <dbReference type="Proteomes" id="UP000066014"/>
    </source>
</evidence>
<evidence type="ECO:0000313" key="2">
    <source>
        <dbReference type="EMBL" id="BAO83997.1"/>
    </source>
</evidence>
<dbReference type="InterPro" id="IPR036249">
    <property type="entry name" value="Thioredoxin-like_sf"/>
</dbReference>
<dbReference type="STRING" id="1458426.SMCB_1769"/>
<keyword evidence="1" id="KW-0732">Signal</keyword>
<protein>
    <submittedName>
        <fullName evidence="2">Predicted metal-binding protein</fullName>
    </submittedName>
</protein>
<dbReference type="Pfam" id="PF04214">
    <property type="entry name" value="DUF411"/>
    <property type="match status" value="1"/>
</dbReference>
<sequence>MQRRTLLHSASVALTGLAGTTLLALSAPVALAQARRNPPVMEVWKDPQCGCCNDWITYLEKNGFEVRPFDTGNIAVRQRLGMPEKYGSCHTALIGGYVVEGHVPAADIQRLLRERPAALGLSVPGMPIGSPGMDGPLFGGRRDPFHVLLVGRDGSSRIWASYHQPPAGAPAAQPAADGADAAGAATATDRDGRPWVEAEVRRVDRSNRRVSLRHGPIPNLDMGGMTMVFQLSDPALLEQVQPGQRIRFSAALIQGEYTVMQIAPLP</sequence>
<dbReference type="AlphaFoldDB" id="A0A060NQG2"/>
<dbReference type="Proteomes" id="UP000066014">
    <property type="component" value="Chromosome"/>
</dbReference>